<protein>
    <submittedName>
        <fullName evidence="1">Uncharacterized protein</fullName>
    </submittedName>
</protein>
<evidence type="ECO:0000313" key="1">
    <source>
        <dbReference type="EMBL" id="KAG5453051.1"/>
    </source>
</evidence>
<name>A0A3R7H8U1_CLOSI</name>
<organism evidence="1 2">
    <name type="scientific">Clonorchis sinensis</name>
    <name type="common">Chinese liver fluke</name>
    <dbReference type="NCBI Taxonomy" id="79923"/>
    <lineage>
        <taxon>Eukaryota</taxon>
        <taxon>Metazoa</taxon>
        <taxon>Spiralia</taxon>
        <taxon>Lophotrochozoa</taxon>
        <taxon>Platyhelminthes</taxon>
        <taxon>Trematoda</taxon>
        <taxon>Digenea</taxon>
        <taxon>Opisthorchiida</taxon>
        <taxon>Opisthorchiata</taxon>
        <taxon>Opisthorchiidae</taxon>
        <taxon>Clonorchis</taxon>
    </lineage>
</organism>
<sequence>MTYHYSLTLLSIQTALSFAISTVNWDNEDNVNLYIRALAVDKTGGTVRLDYEYDEKWNVEHLLLEARLCAFLEKAFKRGQTLHQLHFKCDFLGERDGDAVISIYFWRSQLAELNVNQESEEFRGELVSIGTTITNMYGLAAITVLGRQQEQLGDLEQQNLAVVEQRAPRGYIGLRYFCFNSFLFDKHTDALEHFKNSFLCSKQTLWIFR</sequence>
<dbReference type="Proteomes" id="UP000286415">
    <property type="component" value="Unassembled WGS sequence"/>
</dbReference>
<dbReference type="InParanoid" id="A0A3R7H8U1"/>
<evidence type="ECO:0000313" key="2">
    <source>
        <dbReference type="Proteomes" id="UP000286415"/>
    </source>
</evidence>
<reference evidence="1 2" key="2">
    <citation type="journal article" date="2021" name="Genomics">
        <title>High-quality reference genome for Clonorchis sinensis.</title>
        <authorList>
            <person name="Young N.D."/>
            <person name="Stroehlein A.J."/>
            <person name="Kinkar L."/>
            <person name="Wang T."/>
            <person name="Sohn W.M."/>
            <person name="Chang B.C.H."/>
            <person name="Kaur P."/>
            <person name="Weisz D."/>
            <person name="Dudchenko O."/>
            <person name="Aiden E.L."/>
            <person name="Korhonen P.K."/>
            <person name="Gasser R.B."/>
        </authorList>
    </citation>
    <scope>NUCLEOTIDE SEQUENCE [LARGE SCALE GENOMIC DNA]</scope>
    <source>
        <strain evidence="1">Cs-k2</strain>
    </source>
</reference>
<accession>A0A3R7H8U1</accession>
<keyword evidence="2" id="KW-1185">Reference proteome</keyword>
<dbReference type="EMBL" id="NIRI02000013">
    <property type="protein sequence ID" value="KAG5453051.1"/>
    <property type="molecule type" value="Genomic_DNA"/>
</dbReference>
<comment type="caution">
    <text evidence="1">The sequence shown here is derived from an EMBL/GenBank/DDBJ whole genome shotgun (WGS) entry which is preliminary data.</text>
</comment>
<dbReference type="AlphaFoldDB" id="A0A3R7H8U1"/>
<gene>
    <name evidence="1" type="ORF">CSKR_113791</name>
</gene>
<proteinExistence type="predicted"/>
<reference evidence="1 2" key="1">
    <citation type="journal article" date="2018" name="Biotechnol. Adv.">
        <title>Improved genomic resources and new bioinformatic workflow for the carcinogenic parasite Clonorchis sinensis: Biotechnological implications.</title>
        <authorList>
            <person name="Wang D."/>
            <person name="Korhonen P.K."/>
            <person name="Gasser R.B."/>
            <person name="Young N.D."/>
        </authorList>
    </citation>
    <scope>NUCLEOTIDE SEQUENCE [LARGE SCALE GENOMIC DNA]</scope>
    <source>
        <strain evidence="1">Cs-k2</strain>
    </source>
</reference>